<dbReference type="GO" id="GO:0005524">
    <property type="term" value="F:ATP binding"/>
    <property type="evidence" value="ECO:0007669"/>
    <property type="project" value="UniProtKB-UniRule"/>
</dbReference>
<accession>A0AA88STD1</accession>
<dbReference type="Gene3D" id="3.30.200.20">
    <property type="entry name" value="Phosphorylase Kinase, domain 1"/>
    <property type="match status" value="1"/>
</dbReference>
<keyword evidence="7 10" id="KW-0067">ATP-binding</keyword>
<evidence type="ECO:0000256" key="1">
    <source>
        <dbReference type="ARBA" id="ARBA00004498"/>
    </source>
</evidence>
<dbReference type="GO" id="GO:0001527">
    <property type="term" value="C:microfibril"/>
    <property type="evidence" value="ECO:0007669"/>
    <property type="project" value="InterPro"/>
</dbReference>
<evidence type="ECO:0000256" key="10">
    <source>
        <dbReference type="PROSITE-ProRule" id="PRU10141"/>
    </source>
</evidence>
<keyword evidence="4" id="KW-0272">Extracellular matrix</keyword>
<feature type="region of interest" description="Disordered" evidence="11">
    <location>
        <begin position="450"/>
        <end position="503"/>
    </location>
</feature>
<keyword evidence="9" id="KW-0325">Glycoprotein</keyword>
<name>A0AA88STD1_CHASR</name>
<dbReference type="AlphaFoldDB" id="A0AA88STD1"/>
<keyword evidence="6 10" id="KW-0547">Nucleotide-binding</keyword>
<gene>
    <name evidence="13" type="ORF">Q5P01_011367</name>
</gene>
<feature type="domain" description="Protein kinase" evidence="12">
    <location>
        <begin position="29"/>
        <end position="340"/>
    </location>
</feature>
<dbReference type="Pfam" id="PF00069">
    <property type="entry name" value="Pkinase"/>
    <property type="match status" value="1"/>
</dbReference>
<feature type="compositionally biased region" description="Basic and acidic residues" evidence="11">
    <location>
        <begin position="489"/>
        <end position="501"/>
    </location>
</feature>
<dbReference type="PANTHER" id="PTHR24359">
    <property type="entry name" value="SERINE/THREONINE-PROTEIN KINASE SBK1"/>
    <property type="match status" value="1"/>
</dbReference>
<comment type="subcellular location">
    <subcellularLocation>
        <location evidence="1">Secreted</location>
        <location evidence="1">Extracellular space</location>
        <location evidence="1">Extracellular matrix</location>
    </subcellularLocation>
</comment>
<evidence type="ECO:0000256" key="9">
    <source>
        <dbReference type="ARBA" id="ARBA00023180"/>
    </source>
</evidence>
<evidence type="ECO:0000256" key="7">
    <source>
        <dbReference type="ARBA" id="ARBA00022840"/>
    </source>
</evidence>
<dbReference type="SMART" id="SM00220">
    <property type="entry name" value="S_TKc"/>
    <property type="match status" value="1"/>
</dbReference>
<evidence type="ECO:0000256" key="3">
    <source>
        <dbReference type="ARBA" id="ARBA00022525"/>
    </source>
</evidence>
<dbReference type="PANTHER" id="PTHR24359:SF34">
    <property type="entry name" value="PROTEIN KINASE DOMAIN-CONTAINING PROTEIN"/>
    <property type="match status" value="1"/>
</dbReference>
<dbReference type="PROSITE" id="PS00108">
    <property type="entry name" value="PROTEIN_KINASE_ST"/>
    <property type="match status" value="1"/>
</dbReference>
<feature type="compositionally biased region" description="Acidic residues" evidence="11">
    <location>
        <begin position="465"/>
        <end position="476"/>
    </location>
</feature>
<dbReference type="Proteomes" id="UP001187415">
    <property type="component" value="Unassembled WGS sequence"/>
</dbReference>
<dbReference type="GO" id="GO:0004674">
    <property type="term" value="F:protein serine/threonine kinase activity"/>
    <property type="evidence" value="ECO:0007669"/>
    <property type="project" value="TreeGrafter"/>
</dbReference>
<dbReference type="EMBL" id="JAUPFM010000008">
    <property type="protein sequence ID" value="KAK2844708.1"/>
    <property type="molecule type" value="Genomic_DNA"/>
</dbReference>
<dbReference type="SUPFAM" id="SSF56112">
    <property type="entry name" value="Protein kinase-like (PK-like)"/>
    <property type="match status" value="1"/>
</dbReference>
<keyword evidence="3" id="KW-0964">Secreted</keyword>
<dbReference type="InterPro" id="IPR008673">
    <property type="entry name" value="MAGP"/>
</dbReference>
<evidence type="ECO:0000256" key="6">
    <source>
        <dbReference type="ARBA" id="ARBA00022741"/>
    </source>
</evidence>
<dbReference type="PROSITE" id="PS00107">
    <property type="entry name" value="PROTEIN_KINASE_ATP"/>
    <property type="match status" value="1"/>
</dbReference>
<dbReference type="PROSITE" id="PS50011">
    <property type="entry name" value="PROTEIN_KINASE_DOM"/>
    <property type="match status" value="1"/>
</dbReference>
<dbReference type="InterPro" id="IPR000719">
    <property type="entry name" value="Prot_kinase_dom"/>
</dbReference>
<reference evidence="13" key="1">
    <citation type="submission" date="2023-07" db="EMBL/GenBank/DDBJ databases">
        <title>Chromosome-level Genome Assembly of Striped Snakehead (Channa striata).</title>
        <authorList>
            <person name="Liu H."/>
        </authorList>
    </citation>
    <scope>NUCLEOTIDE SEQUENCE</scope>
    <source>
        <strain evidence="13">Gz</strain>
        <tissue evidence="13">Muscle</tissue>
    </source>
</reference>
<evidence type="ECO:0000256" key="2">
    <source>
        <dbReference type="ARBA" id="ARBA00005317"/>
    </source>
</evidence>
<dbReference type="InterPro" id="IPR011009">
    <property type="entry name" value="Kinase-like_dom_sf"/>
</dbReference>
<evidence type="ECO:0000256" key="4">
    <source>
        <dbReference type="ARBA" id="ARBA00022530"/>
    </source>
</evidence>
<evidence type="ECO:0000256" key="8">
    <source>
        <dbReference type="ARBA" id="ARBA00023157"/>
    </source>
</evidence>
<organism evidence="13 14">
    <name type="scientific">Channa striata</name>
    <name type="common">Snakehead murrel</name>
    <name type="synonym">Ophicephalus striatus</name>
    <dbReference type="NCBI Taxonomy" id="64152"/>
    <lineage>
        <taxon>Eukaryota</taxon>
        <taxon>Metazoa</taxon>
        <taxon>Chordata</taxon>
        <taxon>Craniata</taxon>
        <taxon>Vertebrata</taxon>
        <taxon>Euteleostomi</taxon>
        <taxon>Actinopterygii</taxon>
        <taxon>Neopterygii</taxon>
        <taxon>Teleostei</taxon>
        <taxon>Neoteleostei</taxon>
        <taxon>Acanthomorphata</taxon>
        <taxon>Anabantaria</taxon>
        <taxon>Anabantiformes</taxon>
        <taxon>Channoidei</taxon>
        <taxon>Channidae</taxon>
        <taxon>Channa</taxon>
    </lineage>
</organism>
<dbReference type="Pfam" id="PF05507">
    <property type="entry name" value="MAGP"/>
    <property type="match status" value="1"/>
</dbReference>
<keyword evidence="8" id="KW-1015">Disulfide bond</keyword>
<protein>
    <recommendedName>
        <fullName evidence="12">Protein kinase domain-containing protein</fullName>
    </recommendedName>
</protein>
<sequence>MRAAAAQELDELAFLSVQSMTSLKVSEHFQVIKLLGEGAYGKVMLAVHRKRGTPMALKFFPRQSTSLTSFLREYNLSLSYCTHPSLTRAIGIFFSTPTYYVFAQQAGLYGDLYNVIVSEVGVDEECVQRVMSQLSGAVTHLHSMGFVHRDIKPENIFLCDSSCRWVKLGDFGLARAIGSTVRAVWYESPFCTPEVEPAKEAEKKVERMQREDTQEEVEDIWITVEPSIDSWALGVLIYCLLTGCFPWEESTHDDSGYRRYKEWFDLEAEKEKIRHSEWAGDEDTDSYTVMQKKQRDNPPPSQFGGLTPLVMTLFKELLHPEPKLRGSPEEILSYLGGPWLVETEKEEKKKAVEAEKEARKIREGGGVEGELQTSKCKSQAALAPTGLEQRNLMEHRDLSCRSVLTENKTISSTVSYIHTEKQGSCDPWLENSWGPQPDKWKHMVWTTETTECQHKDADRGGLETKEEEEEEEEEGEGDGRRGKRRRQEIHKTKAVVDDSKSSHKAHLLQAEGMGSLSIVLLLCSFHALPAVAQAQQSETNTEAPTSGLPANCREEMYPCTRMYSVHKPIKRCIGGLCFYSVPRVYVINKEICMRTVCPQDEYLKAELCRELSGWPKRVERSSNRKRCLNRPRNTQTWANKA</sequence>
<dbReference type="Gene3D" id="1.10.510.10">
    <property type="entry name" value="Transferase(Phosphotransferase) domain 1"/>
    <property type="match status" value="1"/>
</dbReference>
<evidence type="ECO:0000256" key="11">
    <source>
        <dbReference type="SAM" id="MobiDB-lite"/>
    </source>
</evidence>
<feature type="compositionally biased region" description="Basic and acidic residues" evidence="11">
    <location>
        <begin position="451"/>
        <end position="464"/>
    </location>
</feature>
<comment type="similarity">
    <text evidence="2">Belongs to the MFAP family.</text>
</comment>
<dbReference type="InterPro" id="IPR017441">
    <property type="entry name" value="Protein_kinase_ATP_BS"/>
</dbReference>
<dbReference type="InterPro" id="IPR008271">
    <property type="entry name" value="Ser/Thr_kinase_AS"/>
</dbReference>
<feature type="binding site" evidence="10">
    <location>
        <position position="58"/>
    </location>
    <ligand>
        <name>ATP</name>
        <dbReference type="ChEBI" id="CHEBI:30616"/>
    </ligand>
</feature>
<keyword evidence="5" id="KW-0732">Signal</keyword>
<evidence type="ECO:0000259" key="12">
    <source>
        <dbReference type="PROSITE" id="PS50011"/>
    </source>
</evidence>
<proteinExistence type="inferred from homology"/>
<evidence type="ECO:0000256" key="5">
    <source>
        <dbReference type="ARBA" id="ARBA00022729"/>
    </source>
</evidence>
<evidence type="ECO:0000313" key="14">
    <source>
        <dbReference type="Proteomes" id="UP001187415"/>
    </source>
</evidence>
<evidence type="ECO:0000313" key="13">
    <source>
        <dbReference type="EMBL" id="KAK2844708.1"/>
    </source>
</evidence>
<comment type="caution">
    <text evidence="13">The sequence shown here is derived from an EMBL/GenBank/DDBJ whole genome shotgun (WGS) entry which is preliminary data.</text>
</comment>
<keyword evidence="14" id="KW-1185">Reference proteome</keyword>